<feature type="binding site" evidence="12">
    <location>
        <position position="202"/>
    </location>
    <ligand>
        <name>Zn(2+)</name>
        <dbReference type="ChEBI" id="CHEBI:29105"/>
        <label>2</label>
    </ligand>
</feature>
<dbReference type="CDD" id="cd10719">
    <property type="entry name" value="DnaJ_zf"/>
    <property type="match status" value="1"/>
</dbReference>
<dbReference type="GO" id="GO:0005737">
    <property type="term" value="C:cytoplasm"/>
    <property type="evidence" value="ECO:0007669"/>
    <property type="project" value="UniProtKB-SubCell"/>
</dbReference>
<dbReference type="RefSeq" id="WP_353547548.1">
    <property type="nucleotide sequence ID" value="NZ_JAGKSB010000012.1"/>
</dbReference>
<dbReference type="GO" id="GO:0051082">
    <property type="term" value="F:unfolded protein binding"/>
    <property type="evidence" value="ECO:0007669"/>
    <property type="project" value="UniProtKB-UniRule"/>
</dbReference>
<dbReference type="SMART" id="SM00271">
    <property type="entry name" value="DnaJ"/>
    <property type="match status" value="1"/>
</dbReference>
<feature type="zinc finger region" description="CR-type" evidence="13">
    <location>
        <begin position="146"/>
        <end position="228"/>
    </location>
</feature>
<feature type="binding site" evidence="12">
    <location>
        <position position="162"/>
    </location>
    <ligand>
        <name>Zn(2+)</name>
        <dbReference type="ChEBI" id="CHEBI:29105"/>
        <label>1</label>
    </ligand>
</feature>
<dbReference type="EMBL" id="JAGKSB010000012">
    <property type="protein sequence ID" value="MBP3944041.1"/>
    <property type="molecule type" value="Genomic_DNA"/>
</dbReference>
<dbReference type="Gene3D" id="2.60.260.20">
    <property type="entry name" value="Urease metallochaperone UreE, N-terminal domain"/>
    <property type="match status" value="2"/>
</dbReference>
<dbReference type="InterPro" id="IPR008971">
    <property type="entry name" value="HSP40/DnaJ_pept-bd"/>
</dbReference>
<dbReference type="InterPro" id="IPR002939">
    <property type="entry name" value="DnaJ_C"/>
</dbReference>
<keyword evidence="7 12" id="KW-0346">Stress response</keyword>
<feature type="repeat" description="CXXCXGXG motif" evidence="12">
    <location>
        <begin position="176"/>
        <end position="183"/>
    </location>
</feature>
<dbReference type="GO" id="GO:0006260">
    <property type="term" value="P:DNA replication"/>
    <property type="evidence" value="ECO:0007669"/>
    <property type="project" value="UniProtKB-KW"/>
</dbReference>
<feature type="repeat" description="CXXCXGXG motif" evidence="12">
    <location>
        <begin position="202"/>
        <end position="209"/>
    </location>
</feature>
<dbReference type="SUPFAM" id="SSF46565">
    <property type="entry name" value="Chaperone J-domain"/>
    <property type="match status" value="1"/>
</dbReference>
<dbReference type="Proteomes" id="UP000679691">
    <property type="component" value="Unassembled WGS sequence"/>
</dbReference>
<dbReference type="AlphaFoldDB" id="A0A8T4HHB4"/>
<dbReference type="HAMAP" id="MF_01152">
    <property type="entry name" value="DnaJ"/>
    <property type="match status" value="1"/>
</dbReference>
<dbReference type="Pfam" id="PF00226">
    <property type="entry name" value="DnaJ"/>
    <property type="match status" value="1"/>
</dbReference>
<dbReference type="PANTHER" id="PTHR43096">
    <property type="entry name" value="DNAJ HOMOLOG 1, MITOCHONDRIAL-RELATED"/>
    <property type="match status" value="1"/>
</dbReference>
<dbReference type="PROSITE" id="PS51188">
    <property type="entry name" value="ZF_CR"/>
    <property type="match status" value="1"/>
</dbReference>
<dbReference type="GO" id="GO:0031072">
    <property type="term" value="F:heat shock protein binding"/>
    <property type="evidence" value="ECO:0007669"/>
    <property type="project" value="InterPro"/>
</dbReference>
<feature type="domain" description="J" evidence="14">
    <location>
        <begin position="6"/>
        <end position="71"/>
    </location>
</feature>
<dbReference type="NCBIfam" id="TIGR02349">
    <property type="entry name" value="DnaJ_bact"/>
    <property type="match status" value="1"/>
</dbReference>
<comment type="caution">
    <text evidence="16">The sequence shown here is derived from an EMBL/GenBank/DDBJ whole genome shotgun (WGS) entry which is preliminary data.</text>
</comment>
<dbReference type="PROSITE" id="PS50076">
    <property type="entry name" value="DNAJ_2"/>
    <property type="match status" value="1"/>
</dbReference>
<dbReference type="GO" id="GO:0009408">
    <property type="term" value="P:response to heat"/>
    <property type="evidence" value="ECO:0007669"/>
    <property type="project" value="InterPro"/>
</dbReference>
<name>A0A8T4HHB4_9SPHI</name>
<comment type="domain">
    <text evidence="12">The J domain is necessary and sufficient to stimulate DnaK ATPase activity. Zinc center 1 plays an important role in the autonomous, DnaK-independent chaperone activity of DnaJ. Zinc center 2 is essential for interaction with DnaK and for DnaJ activity.</text>
</comment>
<dbReference type="PRINTS" id="PR00625">
    <property type="entry name" value="JDOMAIN"/>
</dbReference>
<dbReference type="SUPFAM" id="SSF49493">
    <property type="entry name" value="HSP40/DnaJ peptide-binding domain"/>
    <property type="match status" value="2"/>
</dbReference>
<dbReference type="Pfam" id="PF00684">
    <property type="entry name" value="DnaJ_CXXCXGXG"/>
    <property type="match status" value="1"/>
</dbReference>
<dbReference type="InterPro" id="IPR012724">
    <property type="entry name" value="DnaJ"/>
</dbReference>
<dbReference type="CDD" id="cd10747">
    <property type="entry name" value="DnaJ_C"/>
    <property type="match status" value="1"/>
</dbReference>
<accession>A0A8T4HHB4</accession>
<gene>
    <name evidence="12 16" type="primary">dnaJ</name>
    <name evidence="16" type="ORF">J5U18_10790</name>
</gene>
<sequence length="389" mass="42047">MSNKRDYYDILGVSRSADEKEIKSAYRKLAVKYHPDKNPGDTAAEDKFKEAAEAYDVLSNAEKRQRYDQFGHAGNSASGGGYGGGSMNMDDIFSQFGDIFGGGGHPFESFFGGGGGGGQRGGGRRVVKGTNLRIKVKLTLEEIAKGVEKKVKVNKQVSCHTCDGSGAKDKSSYHTCSTCKGAGSVRRVTNTILGQMQTTSTCPTCNGEGVEITAKCTTCKGEGLERGEETITINIPAGVSEGMQLSMNGKGNAAPRDGIAGDLIILIEETPHESLKRDGLNVIYDLYVNFVDATLGTSVEIPTIDGKAKIKIEAGTQSGKILRLKGKGIPEVNSYHKGDQLVYVNIWTPKVLSTEEKEVLEKLKDSPNFKPQPGKNEKSFFERIKEYFE</sequence>
<protein>
    <recommendedName>
        <fullName evidence="11 12">Chaperone protein DnaJ</fullName>
    </recommendedName>
</protein>
<feature type="domain" description="CR-type" evidence="15">
    <location>
        <begin position="146"/>
        <end position="228"/>
    </location>
</feature>
<comment type="function">
    <text evidence="9 12">Participates actively in the response to hyperosmotic and heat shock by preventing the aggregation of stress-denatured proteins and by disaggregating proteins, also in an autonomous, DnaK-independent fashion. Unfolded proteins bind initially to DnaJ; upon interaction with the DnaJ-bound protein, DnaK hydrolyzes its bound ATP, resulting in the formation of a stable complex. GrpE releases ADP from DnaK; ATP binding to DnaK triggers the release of the substrate protein, thus completing the reaction cycle. Several rounds of ATP-dependent interactions between DnaJ, DnaK and GrpE are required for fully efficient folding. Also involved, together with DnaK and GrpE, in the DNA replication of plasmids through activation of initiation proteins.</text>
</comment>
<dbReference type="InterPro" id="IPR036869">
    <property type="entry name" value="J_dom_sf"/>
</dbReference>
<dbReference type="GO" id="GO:0005524">
    <property type="term" value="F:ATP binding"/>
    <property type="evidence" value="ECO:0007669"/>
    <property type="project" value="InterPro"/>
</dbReference>
<keyword evidence="5 12" id="KW-0863">Zinc-finger</keyword>
<keyword evidence="6 12" id="KW-0862">Zinc</keyword>
<dbReference type="InterPro" id="IPR001305">
    <property type="entry name" value="HSP_DnaJ_Cys-rich_dom"/>
</dbReference>
<dbReference type="CDD" id="cd06257">
    <property type="entry name" value="DnaJ"/>
    <property type="match status" value="1"/>
</dbReference>
<evidence type="ECO:0000256" key="7">
    <source>
        <dbReference type="ARBA" id="ARBA00023016"/>
    </source>
</evidence>
<dbReference type="Gene3D" id="2.10.230.10">
    <property type="entry name" value="Heat shock protein DnaJ, cysteine-rich domain"/>
    <property type="match status" value="1"/>
</dbReference>
<evidence type="ECO:0000259" key="15">
    <source>
        <dbReference type="PROSITE" id="PS51188"/>
    </source>
</evidence>
<dbReference type="InterPro" id="IPR001623">
    <property type="entry name" value="DnaJ_domain"/>
</dbReference>
<dbReference type="FunFam" id="1.10.287.110:FF:000034">
    <property type="entry name" value="Chaperone protein DnaJ"/>
    <property type="match status" value="1"/>
</dbReference>
<feature type="binding site" evidence="12">
    <location>
        <position position="179"/>
    </location>
    <ligand>
        <name>Zn(2+)</name>
        <dbReference type="ChEBI" id="CHEBI:29105"/>
        <label>2</label>
    </ligand>
</feature>
<feature type="repeat" description="CXXCXGXG motif" evidence="12">
    <location>
        <begin position="159"/>
        <end position="166"/>
    </location>
</feature>
<evidence type="ECO:0000256" key="3">
    <source>
        <dbReference type="ARBA" id="ARBA00022723"/>
    </source>
</evidence>
<dbReference type="NCBIfam" id="NF008035">
    <property type="entry name" value="PRK10767.1"/>
    <property type="match status" value="1"/>
</dbReference>
<dbReference type="FunFam" id="2.60.260.20:FF:000005">
    <property type="entry name" value="Chaperone protein dnaJ 1, mitochondrial"/>
    <property type="match status" value="1"/>
</dbReference>
<evidence type="ECO:0000313" key="17">
    <source>
        <dbReference type="Proteomes" id="UP000679691"/>
    </source>
</evidence>
<dbReference type="GO" id="GO:0042026">
    <property type="term" value="P:protein refolding"/>
    <property type="evidence" value="ECO:0007669"/>
    <property type="project" value="TreeGrafter"/>
</dbReference>
<keyword evidence="8 12" id="KW-0143">Chaperone</keyword>
<keyword evidence="2 12" id="KW-0235">DNA replication</keyword>
<evidence type="ECO:0000256" key="4">
    <source>
        <dbReference type="ARBA" id="ARBA00022737"/>
    </source>
</evidence>
<evidence type="ECO:0000256" key="2">
    <source>
        <dbReference type="ARBA" id="ARBA00022705"/>
    </source>
</evidence>
<dbReference type="InterPro" id="IPR018253">
    <property type="entry name" value="DnaJ_domain_CS"/>
</dbReference>
<dbReference type="PROSITE" id="PS00636">
    <property type="entry name" value="DNAJ_1"/>
    <property type="match status" value="1"/>
</dbReference>
<dbReference type="PANTHER" id="PTHR43096:SF48">
    <property type="entry name" value="CHAPERONE PROTEIN DNAJ"/>
    <property type="match status" value="1"/>
</dbReference>
<keyword evidence="4 12" id="KW-0677">Repeat</keyword>
<feature type="binding site" evidence="12">
    <location>
        <position position="205"/>
    </location>
    <ligand>
        <name>Zn(2+)</name>
        <dbReference type="ChEBI" id="CHEBI:29105"/>
        <label>2</label>
    </ligand>
</feature>
<feature type="binding site" evidence="12">
    <location>
        <position position="176"/>
    </location>
    <ligand>
        <name>Zn(2+)</name>
        <dbReference type="ChEBI" id="CHEBI:29105"/>
        <label>2</label>
    </ligand>
</feature>
<keyword evidence="16" id="KW-0560">Oxidoreductase</keyword>
<reference evidence="16" key="1">
    <citation type="submission" date="2021-03" db="EMBL/GenBank/DDBJ databases">
        <authorList>
            <person name="Lu T."/>
            <person name="Wang Q."/>
            <person name="Han X."/>
        </authorList>
    </citation>
    <scope>NUCLEOTIDE SEQUENCE</scope>
    <source>
        <strain evidence="16">WQ 2009</strain>
    </source>
</reference>
<dbReference type="GO" id="GO:0008270">
    <property type="term" value="F:zinc ion binding"/>
    <property type="evidence" value="ECO:0007669"/>
    <property type="project" value="UniProtKB-UniRule"/>
</dbReference>
<proteinExistence type="inferred from homology"/>
<evidence type="ECO:0000256" key="8">
    <source>
        <dbReference type="ARBA" id="ARBA00023186"/>
    </source>
</evidence>
<dbReference type="Gene3D" id="1.10.287.110">
    <property type="entry name" value="DnaJ domain"/>
    <property type="match status" value="1"/>
</dbReference>
<dbReference type="InterPro" id="IPR036410">
    <property type="entry name" value="HSP_DnaJ_Cys-rich_dom_sf"/>
</dbReference>
<evidence type="ECO:0000313" key="16">
    <source>
        <dbReference type="EMBL" id="MBP3944041.1"/>
    </source>
</evidence>
<evidence type="ECO:0000256" key="1">
    <source>
        <dbReference type="ARBA" id="ARBA00022490"/>
    </source>
</evidence>
<evidence type="ECO:0000259" key="14">
    <source>
        <dbReference type="PROSITE" id="PS50076"/>
    </source>
</evidence>
<keyword evidence="17" id="KW-1185">Reference proteome</keyword>
<evidence type="ECO:0000256" key="10">
    <source>
        <dbReference type="ARBA" id="ARBA00061004"/>
    </source>
</evidence>
<evidence type="ECO:0000256" key="5">
    <source>
        <dbReference type="ARBA" id="ARBA00022771"/>
    </source>
</evidence>
<comment type="subunit">
    <text evidence="12">Homodimer.</text>
</comment>
<feature type="repeat" description="CXXCXGXG motif" evidence="12">
    <location>
        <begin position="216"/>
        <end position="223"/>
    </location>
</feature>
<evidence type="ECO:0000256" key="11">
    <source>
        <dbReference type="ARBA" id="ARBA00067609"/>
    </source>
</evidence>
<comment type="similarity">
    <text evidence="10 12">Belongs to the DnaJ family.</text>
</comment>
<keyword evidence="3 12" id="KW-0479">Metal-binding</keyword>
<dbReference type="SUPFAM" id="SSF57938">
    <property type="entry name" value="DnaJ/Hsp40 cysteine-rich domain"/>
    <property type="match status" value="1"/>
</dbReference>
<evidence type="ECO:0000256" key="12">
    <source>
        <dbReference type="HAMAP-Rule" id="MF_01152"/>
    </source>
</evidence>
<evidence type="ECO:0000256" key="6">
    <source>
        <dbReference type="ARBA" id="ARBA00022833"/>
    </source>
</evidence>
<organism evidence="16 17">
    <name type="scientific">Rhinopithecimicrobium faecis</name>
    <dbReference type="NCBI Taxonomy" id="2820698"/>
    <lineage>
        <taxon>Bacteria</taxon>
        <taxon>Pseudomonadati</taxon>
        <taxon>Bacteroidota</taxon>
        <taxon>Sphingobacteriia</taxon>
        <taxon>Sphingobacteriales</taxon>
        <taxon>Sphingobacteriaceae</taxon>
        <taxon>Rhinopithecimicrobium</taxon>
    </lineage>
</organism>
<evidence type="ECO:0000256" key="13">
    <source>
        <dbReference type="PROSITE-ProRule" id="PRU00546"/>
    </source>
</evidence>
<dbReference type="GO" id="GO:0016491">
    <property type="term" value="F:oxidoreductase activity"/>
    <property type="evidence" value="ECO:0007669"/>
    <property type="project" value="UniProtKB-KW"/>
</dbReference>
<comment type="cofactor">
    <cofactor evidence="12">
        <name>Zn(2+)</name>
        <dbReference type="ChEBI" id="CHEBI:29105"/>
    </cofactor>
    <text evidence="12">Binds 2 Zn(2+) ions per monomer.</text>
</comment>
<keyword evidence="1 12" id="KW-0963">Cytoplasm</keyword>
<feature type="binding site" evidence="12">
    <location>
        <position position="219"/>
    </location>
    <ligand>
        <name>Zn(2+)</name>
        <dbReference type="ChEBI" id="CHEBI:29105"/>
        <label>1</label>
    </ligand>
</feature>
<dbReference type="Pfam" id="PF01556">
    <property type="entry name" value="DnaJ_C"/>
    <property type="match status" value="1"/>
</dbReference>
<dbReference type="FunFam" id="2.10.230.10:FF:000002">
    <property type="entry name" value="Molecular chaperone DnaJ"/>
    <property type="match status" value="1"/>
</dbReference>
<feature type="binding site" evidence="12">
    <location>
        <position position="216"/>
    </location>
    <ligand>
        <name>Zn(2+)</name>
        <dbReference type="ChEBI" id="CHEBI:29105"/>
        <label>1</label>
    </ligand>
</feature>
<comment type="subcellular location">
    <subcellularLocation>
        <location evidence="12">Cytoplasm</location>
    </subcellularLocation>
</comment>
<feature type="binding site" evidence="12">
    <location>
        <position position="159"/>
    </location>
    <ligand>
        <name>Zn(2+)</name>
        <dbReference type="ChEBI" id="CHEBI:29105"/>
        <label>1</label>
    </ligand>
</feature>
<evidence type="ECO:0000256" key="9">
    <source>
        <dbReference type="ARBA" id="ARBA00053423"/>
    </source>
</evidence>